<name>A0A2R4X3J0_9EURY</name>
<feature type="transmembrane region" description="Helical" evidence="2">
    <location>
        <begin position="195"/>
        <end position="218"/>
    </location>
</feature>
<dbReference type="KEGG" id="harc:HARCEL1_11930"/>
<evidence type="ECO:0000259" key="3">
    <source>
        <dbReference type="Pfam" id="PF24035"/>
    </source>
</evidence>
<evidence type="ECO:0000313" key="5">
    <source>
        <dbReference type="Proteomes" id="UP000244727"/>
    </source>
</evidence>
<dbReference type="Pfam" id="PF24035">
    <property type="entry name" value="DUF7344"/>
    <property type="match status" value="1"/>
</dbReference>
<evidence type="ECO:0000313" key="4">
    <source>
        <dbReference type="EMBL" id="AWB28365.1"/>
    </source>
</evidence>
<keyword evidence="5" id="KW-1185">Reference proteome</keyword>
<proteinExistence type="predicted"/>
<dbReference type="Proteomes" id="UP000244727">
    <property type="component" value="Chromosome"/>
</dbReference>
<dbReference type="InterPro" id="IPR055768">
    <property type="entry name" value="DUF7344"/>
</dbReference>
<evidence type="ECO:0000256" key="1">
    <source>
        <dbReference type="SAM" id="MobiDB-lite"/>
    </source>
</evidence>
<sequence>MITRLTTLLRSDGGGPRGPESAVSAADSDDRTATQRPDADPSAIEGDGSSVEAEQPPFEVDQVFEILKNERRRRVLDHLRESEEGQLTLGDLAEQIAAEECEKPVSQINSQERKRVYVGLYQCHLPKMDDIDAIEYDKSRGTIALGDAFAHFERYLPEDRAADEDWRSYLHGISVLGLVTIPLVAFLGAMTTGSIWQPILALTIASSFAIGAGLAVLATR</sequence>
<gene>
    <name evidence="4" type="ORF">HARCEL1_11930</name>
</gene>
<dbReference type="GeneID" id="36513227"/>
<reference evidence="4 5" key="1">
    <citation type="submission" date="2018-04" db="EMBL/GenBank/DDBJ databases">
        <title>Halococcoides cellulosivorans gen. nov., sp. nov., an extremely halophilic cellulose-utilizing haloarchaeon from hypersaline lakes.</title>
        <authorList>
            <person name="Sorokin D.Y."/>
            <person name="Toshchakov S.V."/>
            <person name="Samarov N.I."/>
            <person name="Korzhenkov A."/>
            <person name="Kublanov I.V."/>
        </authorList>
    </citation>
    <scope>NUCLEOTIDE SEQUENCE [LARGE SCALE GENOMIC DNA]</scope>
    <source>
        <strain evidence="4 5">HArcel1</strain>
    </source>
</reference>
<feature type="transmembrane region" description="Helical" evidence="2">
    <location>
        <begin position="169"/>
        <end position="189"/>
    </location>
</feature>
<organism evidence="4 5">
    <name type="scientific">Halococcoides cellulosivorans</name>
    <dbReference type="NCBI Taxonomy" id="1679096"/>
    <lineage>
        <taxon>Archaea</taxon>
        <taxon>Methanobacteriati</taxon>
        <taxon>Methanobacteriota</taxon>
        <taxon>Stenosarchaea group</taxon>
        <taxon>Halobacteria</taxon>
        <taxon>Halobacteriales</taxon>
        <taxon>Haloarculaceae</taxon>
        <taxon>Halococcoides</taxon>
    </lineage>
</organism>
<feature type="compositionally biased region" description="Basic and acidic residues" evidence="1">
    <location>
        <begin position="28"/>
        <end position="39"/>
    </location>
</feature>
<evidence type="ECO:0000256" key="2">
    <source>
        <dbReference type="SAM" id="Phobius"/>
    </source>
</evidence>
<dbReference type="AlphaFoldDB" id="A0A2R4X3J0"/>
<keyword evidence="2" id="KW-1133">Transmembrane helix</keyword>
<feature type="region of interest" description="Disordered" evidence="1">
    <location>
        <begin position="1"/>
        <end position="56"/>
    </location>
</feature>
<keyword evidence="2" id="KW-0812">Transmembrane</keyword>
<accession>A0A2R4X3J0</accession>
<dbReference type="EMBL" id="CP028858">
    <property type="protein sequence ID" value="AWB28365.1"/>
    <property type="molecule type" value="Genomic_DNA"/>
</dbReference>
<feature type="domain" description="DUF7344" evidence="3">
    <location>
        <begin position="64"/>
        <end position="143"/>
    </location>
</feature>
<dbReference type="RefSeq" id="WP_108383813.1">
    <property type="nucleotide sequence ID" value="NZ_CP028858.1"/>
</dbReference>
<keyword evidence="2" id="KW-0472">Membrane</keyword>
<protein>
    <recommendedName>
        <fullName evidence="3">DUF7344 domain-containing protein</fullName>
    </recommendedName>
</protein>